<evidence type="ECO:0000313" key="5">
    <source>
        <dbReference type="Proteomes" id="UP000446348"/>
    </source>
</evidence>
<dbReference type="Gene3D" id="3.20.20.150">
    <property type="entry name" value="Divalent-metal-dependent TIM barrel enzymes"/>
    <property type="match status" value="1"/>
</dbReference>
<gene>
    <name evidence="4" type="ORF">D3Z39_10215</name>
</gene>
<feature type="domain" description="Xylose isomerase-like TIM barrel" evidence="3">
    <location>
        <begin position="25"/>
        <end position="271"/>
    </location>
</feature>
<dbReference type="NCBIfam" id="TIGR00542">
    <property type="entry name" value="hxl6Piso_put"/>
    <property type="match status" value="1"/>
</dbReference>
<evidence type="ECO:0000259" key="3">
    <source>
        <dbReference type="Pfam" id="PF01261"/>
    </source>
</evidence>
<dbReference type="NCBIfam" id="NF009688">
    <property type="entry name" value="PRK13209.1"/>
    <property type="match status" value="1"/>
</dbReference>
<keyword evidence="1 4" id="KW-0413">Isomerase</keyword>
<dbReference type="PANTHER" id="PTHR43489:SF1">
    <property type="entry name" value="L-RIBULOSE-5-PHOSPHATE 3-EPIMERASE SGBU-RELATED"/>
    <property type="match status" value="1"/>
</dbReference>
<evidence type="ECO:0000256" key="2">
    <source>
        <dbReference type="NCBIfam" id="TIGR00542"/>
    </source>
</evidence>
<dbReference type="Proteomes" id="UP000446348">
    <property type="component" value="Unassembled WGS sequence"/>
</dbReference>
<dbReference type="NCBIfam" id="NF009689">
    <property type="entry name" value="PRK13210.1"/>
    <property type="match status" value="1"/>
</dbReference>
<dbReference type="PANTHER" id="PTHR43489">
    <property type="entry name" value="ISOMERASE"/>
    <property type="match status" value="1"/>
</dbReference>
<evidence type="ECO:0000313" key="4">
    <source>
        <dbReference type="EMBL" id="NBI79235.1"/>
    </source>
</evidence>
<dbReference type="AlphaFoldDB" id="A0A845RK82"/>
<dbReference type="OrthoDB" id="3185623at2"/>
<comment type="caution">
    <text evidence="4">The sequence shown here is derived from an EMBL/GenBank/DDBJ whole genome shotgun (WGS) entry which is preliminary data.</text>
</comment>
<dbReference type="GO" id="GO:0034015">
    <property type="term" value="F:L-ribulose-5-phosphate 3-epimerase activity"/>
    <property type="evidence" value="ECO:0007669"/>
    <property type="project" value="TreeGrafter"/>
</dbReference>
<dbReference type="InterPro" id="IPR004560">
    <property type="entry name" value="L-Ru-5P_3-Epase"/>
</dbReference>
<evidence type="ECO:0000256" key="1">
    <source>
        <dbReference type="ARBA" id="ARBA00023235"/>
    </source>
</evidence>
<proteinExistence type="predicted"/>
<dbReference type="InterPro" id="IPR036237">
    <property type="entry name" value="Xyl_isomerase-like_sf"/>
</dbReference>
<reference evidence="4 5" key="1">
    <citation type="submission" date="2018-08" db="EMBL/GenBank/DDBJ databases">
        <title>Murine metabolic-syndrome-specific gut microbial biobank.</title>
        <authorList>
            <person name="Liu C."/>
        </authorList>
    </citation>
    <scope>NUCLEOTIDE SEQUENCE [LARGE SCALE GENOMIC DNA]</scope>
    <source>
        <strain evidence="4 5">X69</strain>
    </source>
</reference>
<dbReference type="EMBL" id="QXWZ01000017">
    <property type="protein sequence ID" value="NBI79235.1"/>
    <property type="molecule type" value="Genomic_DNA"/>
</dbReference>
<name>A0A845RK82_9FIRM</name>
<protein>
    <recommendedName>
        <fullName evidence="2">L-ribulose-5-phosphate 3-epimerase</fullName>
    </recommendedName>
</protein>
<sequence>MLGDHLLGLYEKALPASMSWSERLHAVKELGFDYMEISIDETDERLARLFWTQEEKDALHRAMAETGTPIPSMCLSGHRRFPYGSADPSIRQKAYEMMEQAILFAREFGVRVIQLAGYDVYYEPSTPESLQRFKEGLACACALAEKYQVMLSMEIMDTPLISSITRYKAFKADLPTPWFTVYPDLGNLTAWGSDVVSELTLGGKEITAVHLKDTLAVTPDFPGKFKCVPFGGGCVDFPLCLRQLERQGYHGPYMMEMWHQPDQDWKQDILAAKSYIEQQFALAMEE</sequence>
<accession>A0A845RK82</accession>
<dbReference type="Pfam" id="PF01261">
    <property type="entry name" value="AP_endonuc_2"/>
    <property type="match status" value="1"/>
</dbReference>
<dbReference type="RefSeq" id="WP_160210008.1">
    <property type="nucleotide sequence ID" value="NZ_JBCLRJ010000015.1"/>
</dbReference>
<dbReference type="GO" id="GO:0019852">
    <property type="term" value="P:L-ascorbic acid metabolic process"/>
    <property type="evidence" value="ECO:0007669"/>
    <property type="project" value="TreeGrafter"/>
</dbReference>
<dbReference type="InterPro" id="IPR050417">
    <property type="entry name" value="Sugar_Epim/Isomerase"/>
</dbReference>
<organism evidence="4 5">
    <name type="scientific">Anaerotruncus colihominis</name>
    <dbReference type="NCBI Taxonomy" id="169435"/>
    <lineage>
        <taxon>Bacteria</taxon>
        <taxon>Bacillati</taxon>
        <taxon>Bacillota</taxon>
        <taxon>Clostridia</taxon>
        <taxon>Eubacteriales</taxon>
        <taxon>Oscillospiraceae</taxon>
        <taxon>Anaerotruncus</taxon>
    </lineage>
</organism>
<dbReference type="InterPro" id="IPR013022">
    <property type="entry name" value="Xyl_isomerase-like_TIM-brl"/>
</dbReference>
<dbReference type="GO" id="GO:0016861">
    <property type="term" value="F:intramolecular oxidoreductase activity, interconverting aldoses and ketoses"/>
    <property type="evidence" value="ECO:0007669"/>
    <property type="project" value="InterPro"/>
</dbReference>
<dbReference type="SUPFAM" id="SSF51658">
    <property type="entry name" value="Xylose isomerase-like"/>
    <property type="match status" value="1"/>
</dbReference>